<comment type="caution">
    <text evidence="4">The sequence shown here is derived from an EMBL/GenBank/DDBJ whole genome shotgun (WGS) entry which is preliminary data.</text>
</comment>
<dbReference type="EMBL" id="JAEUBF010001330">
    <property type="protein sequence ID" value="KAH3669524.1"/>
    <property type="molecule type" value="Genomic_DNA"/>
</dbReference>
<organism evidence="4 5">
    <name type="scientific">Wickerhamomyces mucosus</name>
    <dbReference type="NCBI Taxonomy" id="1378264"/>
    <lineage>
        <taxon>Eukaryota</taxon>
        <taxon>Fungi</taxon>
        <taxon>Dikarya</taxon>
        <taxon>Ascomycota</taxon>
        <taxon>Saccharomycotina</taxon>
        <taxon>Saccharomycetes</taxon>
        <taxon>Phaffomycetales</taxon>
        <taxon>Wickerhamomycetaceae</taxon>
        <taxon>Wickerhamomyces</taxon>
    </lineage>
</organism>
<feature type="binding site" evidence="2">
    <location>
        <position position="139"/>
    </location>
    <ligand>
        <name>substrate</name>
    </ligand>
</feature>
<dbReference type="PIRSF" id="PIRSF003170">
    <property type="entry name" value="Pet18p"/>
    <property type="match status" value="1"/>
</dbReference>
<dbReference type="Proteomes" id="UP000769528">
    <property type="component" value="Unassembled WGS sequence"/>
</dbReference>
<protein>
    <recommendedName>
        <fullName evidence="3">Thiaminase-2/PQQC domain-containing protein</fullName>
    </recommendedName>
</protein>
<dbReference type="AlphaFoldDB" id="A0A9P8PDZ2"/>
<feature type="active site" description="Proton donor" evidence="1">
    <location>
        <position position="205"/>
    </location>
</feature>
<evidence type="ECO:0000256" key="2">
    <source>
        <dbReference type="PIRSR" id="PIRSR003170-2"/>
    </source>
</evidence>
<reference evidence="4" key="1">
    <citation type="journal article" date="2021" name="Open Biol.">
        <title>Shared evolutionary footprints suggest mitochondrial oxidative damage underlies multiple complex I losses in fungi.</title>
        <authorList>
            <person name="Schikora-Tamarit M.A."/>
            <person name="Marcet-Houben M."/>
            <person name="Nosek J."/>
            <person name="Gabaldon T."/>
        </authorList>
    </citation>
    <scope>NUCLEOTIDE SEQUENCE</scope>
    <source>
        <strain evidence="4">CBS6341</strain>
    </source>
</reference>
<dbReference type="OrthoDB" id="37730at2759"/>
<feature type="domain" description="Thiaminase-2/PQQC" evidence="3">
    <location>
        <begin position="17"/>
        <end position="214"/>
    </location>
</feature>
<reference evidence="4" key="2">
    <citation type="submission" date="2021-01" db="EMBL/GenBank/DDBJ databases">
        <authorList>
            <person name="Schikora-Tamarit M.A."/>
        </authorList>
    </citation>
    <scope>NUCLEOTIDE SEQUENCE</scope>
    <source>
        <strain evidence="4">CBS6341</strain>
    </source>
</reference>
<dbReference type="SUPFAM" id="SSF48613">
    <property type="entry name" value="Heme oxygenase-like"/>
    <property type="match status" value="1"/>
</dbReference>
<dbReference type="Pfam" id="PF03070">
    <property type="entry name" value="TENA_THI-4"/>
    <property type="match status" value="1"/>
</dbReference>
<evidence type="ECO:0000259" key="3">
    <source>
        <dbReference type="Pfam" id="PF03070"/>
    </source>
</evidence>
<dbReference type="GO" id="GO:0005829">
    <property type="term" value="C:cytosol"/>
    <property type="evidence" value="ECO:0007669"/>
    <property type="project" value="TreeGrafter"/>
</dbReference>
<proteinExistence type="predicted"/>
<accession>A0A9P8PDZ2</accession>
<dbReference type="Gene3D" id="1.20.910.10">
    <property type="entry name" value="Heme oxygenase-like"/>
    <property type="match status" value="1"/>
</dbReference>
<evidence type="ECO:0000313" key="4">
    <source>
        <dbReference type="EMBL" id="KAH3669524.1"/>
    </source>
</evidence>
<dbReference type="InterPro" id="IPR050967">
    <property type="entry name" value="Thiamine_Salvage_TenA"/>
</dbReference>
<keyword evidence="5" id="KW-1185">Reference proteome</keyword>
<evidence type="ECO:0000313" key="5">
    <source>
        <dbReference type="Proteomes" id="UP000769528"/>
    </source>
</evidence>
<feature type="binding site" evidence="2">
    <location>
        <position position="83"/>
    </location>
    <ligand>
        <name>substrate</name>
    </ligand>
</feature>
<dbReference type="GO" id="GO:0006772">
    <property type="term" value="P:thiamine metabolic process"/>
    <property type="evidence" value="ECO:0007669"/>
    <property type="project" value="UniProtKB-ARBA"/>
</dbReference>
<dbReference type="InterPro" id="IPR026285">
    <property type="entry name" value="TenA_E"/>
</dbReference>
<dbReference type="CDD" id="cd19358">
    <property type="entry name" value="TenA_E_Spr0628-like"/>
    <property type="match status" value="1"/>
</dbReference>
<dbReference type="InterPro" id="IPR016084">
    <property type="entry name" value="Haem_Oase-like_multi-hlx"/>
</dbReference>
<dbReference type="InterPro" id="IPR004305">
    <property type="entry name" value="Thiaminase-2/PQQC"/>
</dbReference>
<sequence>MTSFSEQLKTKYSEQFKKATQHEFTEELVRGILSDDKLLVYLIQDLKFFQFGLRLTCKLASLSDDDKAQIAISKQIGFFANDENDYFTKAIEEVSNTTNFDVKSLILQKTQRYVLYLKNLLENPKISYAQLVTVIYVMEDVYLEWAQRGIDTHVIPIDLPYKYKEWIDLHSGAGFTSWVKLLKDEVDRVGDLTCEKFFQDILNLEYDFFDACYNYNNFK</sequence>
<feature type="binding site" evidence="2">
    <location>
        <position position="45"/>
    </location>
    <ligand>
        <name>substrate</name>
    </ligand>
</feature>
<gene>
    <name evidence="4" type="ORF">WICMUC_004946</name>
</gene>
<name>A0A9P8PDZ2_9ASCO</name>
<evidence type="ECO:0000256" key="1">
    <source>
        <dbReference type="PIRSR" id="PIRSR003170-1"/>
    </source>
</evidence>
<dbReference type="PANTHER" id="PTHR43198:SF2">
    <property type="entry name" value="SI:CH1073-67J19.1-RELATED"/>
    <property type="match status" value="1"/>
</dbReference>
<dbReference type="PANTHER" id="PTHR43198">
    <property type="entry name" value="BIFUNCTIONAL TH2 PROTEIN"/>
    <property type="match status" value="1"/>
</dbReference>